<comment type="caution">
    <text evidence="11">The sequence shown here is derived from an EMBL/GenBank/DDBJ whole genome shotgun (WGS) entry which is preliminary data.</text>
</comment>
<feature type="domain" description="Sphingomyelin synthase-like" evidence="10">
    <location>
        <begin position="164"/>
        <end position="235"/>
    </location>
</feature>
<dbReference type="GO" id="GO:0000139">
    <property type="term" value="C:Golgi membrane"/>
    <property type="evidence" value="ECO:0007669"/>
    <property type="project" value="TreeGrafter"/>
</dbReference>
<evidence type="ECO:0000256" key="1">
    <source>
        <dbReference type="ARBA" id="ARBA00004141"/>
    </source>
</evidence>
<feature type="transmembrane region" description="Helical" evidence="9">
    <location>
        <begin position="26"/>
        <end position="46"/>
    </location>
</feature>
<proteinExistence type="inferred from homology"/>
<dbReference type="GO" id="GO:0047493">
    <property type="term" value="F:ceramide cholinephosphotransferase activity"/>
    <property type="evidence" value="ECO:0007669"/>
    <property type="project" value="TreeGrafter"/>
</dbReference>
<dbReference type="AlphaFoldDB" id="A0AA36CL68"/>
<dbReference type="PANTHER" id="PTHR21290:SF4">
    <property type="entry name" value="SPHINGOMYELIN SYNTHASE-RELATED 2"/>
    <property type="match status" value="1"/>
</dbReference>
<dbReference type="InterPro" id="IPR025749">
    <property type="entry name" value="Sphingomyelin_synth-like_dom"/>
</dbReference>
<keyword evidence="12" id="KW-1185">Reference proteome</keyword>
<evidence type="ECO:0000313" key="11">
    <source>
        <dbReference type="EMBL" id="CAJ0570075.1"/>
    </source>
</evidence>
<gene>
    <name evidence="11" type="ORF">MSPICULIGERA_LOCUS8526</name>
</gene>
<dbReference type="PANTHER" id="PTHR21290">
    <property type="entry name" value="SPHINGOMYELIN SYNTHETASE"/>
    <property type="match status" value="1"/>
</dbReference>
<name>A0AA36CL68_9BILA</name>
<feature type="transmembrane region" description="Helical" evidence="9">
    <location>
        <begin position="194"/>
        <end position="212"/>
    </location>
</feature>
<sequence length="292" mass="33866">MLGEKEKDILPYAISKEHIVRRAPTFVALGLVALGWFLNEVVWWIHERVPRNVDPLPDMWFSWFPEVRGAIRITEYIMLILVINAFIIVFCHQHRWIVARRVFFCAAVSYCFRAFCVTIFQVPVPSVNTYCAPKTAGGWEIVAGRVARMFWSAGIEQLRPRELCGDLIVSGHTLTIFTSLFTFKHYAPKKLKPVGYLFHVLAFCAIASILLARKHYMIDVVLGYTVSSRVFMEYHSLALSYHENQLERNLLSWSFWSPIVPYFEQDAPHPQHFLNRLEWPSSCAKRISKLIS</sequence>
<dbReference type="Proteomes" id="UP001177023">
    <property type="component" value="Unassembled WGS sequence"/>
</dbReference>
<feature type="transmembrane region" description="Helical" evidence="9">
    <location>
        <begin position="69"/>
        <end position="90"/>
    </location>
</feature>
<evidence type="ECO:0000256" key="6">
    <source>
        <dbReference type="ARBA" id="ARBA00022989"/>
    </source>
</evidence>
<dbReference type="GO" id="GO:0046513">
    <property type="term" value="P:ceramide biosynthetic process"/>
    <property type="evidence" value="ECO:0007669"/>
    <property type="project" value="TreeGrafter"/>
</dbReference>
<dbReference type="CDD" id="cd01610">
    <property type="entry name" value="PAP2_like"/>
    <property type="match status" value="1"/>
</dbReference>
<keyword evidence="7" id="KW-0443">Lipid metabolism</keyword>
<keyword evidence="8 9" id="KW-0472">Membrane</keyword>
<comment type="subcellular location">
    <subcellularLocation>
        <location evidence="1">Membrane</location>
        <topology evidence="1">Multi-pass membrane protein</topology>
    </subcellularLocation>
</comment>
<keyword evidence="5" id="KW-0746">Sphingolipid metabolism</keyword>
<dbReference type="GO" id="GO:0033188">
    <property type="term" value="F:sphingomyelin synthase activity"/>
    <property type="evidence" value="ECO:0007669"/>
    <property type="project" value="TreeGrafter"/>
</dbReference>
<organism evidence="11 12">
    <name type="scientific">Mesorhabditis spiculigera</name>
    <dbReference type="NCBI Taxonomy" id="96644"/>
    <lineage>
        <taxon>Eukaryota</taxon>
        <taxon>Metazoa</taxon>
        <taxon>Ecdysozoa</taxon>
        <taxon>Nematoda</taxon>
        <taxon>Chromadorea</taxon>
        <taxon>Rhabditida</taxon>
        <taxon>Rhabditina</taxon>
        <taxon>Rhabditomorpha</taxon>
        <taxon>Rhabditoidea</taxon>
        <taxon>Rhabditidae</taxon>
        <taxon>Mesorhabditinae</taxon>
        <taxon>Mesorhabditis</taxon>
    </lineage>
</organism>
<evidence type="ECO:0000256" key="4">
    <source>
        <dbReference type="ARBA" id="ARBA00022692"/>
    </source>
</evidence>
<evidence type="ECO:0000259" key="10">
    <source>
        <dbReference type="Pfam" id="PF14360"/>
    </source>
</evidence>
<evidence type="ECO:0000256" key="3">
    <source>
        <dbReference type="ARBA" id="ARBA00022679"/>
    </source>
</evidence>
<protein>
    <recommendedName>
        <fullName evidence="10">Sphingomyelin synthase-like domain-containing protein</fullName>
    </recommendedName>
</protein>
<accession>A0AA36CL68</accession>
<reference evidence="11" key="1">
    <citation type="submission" date="2023-06" db="EMBL/GenBank/DDBJ databases">
        <authorList>
            <person name="Delattre M."/>
        </authorList>
    </citation>
    <scope>NUCLEOTIDE SEQUENCE</scope>
    <source>
        <strain evidence="11">AF72</strain>
    </source>
</reference>
<evidence type="ECO:0000256" key="8">
    <source>
        <dbReference type="ARBA" id="ARBA00023136"/>
    </source>
</evidence>
<keyword evidence="3" id="KW-0808">Transferase</keyword>
<dbReference type="EMBL" id="CATQJA010002242">
    <property type="protein sequence ID" value="CAJ0570075.1"/>
    <property type="molecule type" value="Genomic_DNA"/>
</dbReference>
<evidence type="ECO:0000313" key="12">
    <source>
        <dbReference type="Proteomes" id="UP001177023"/>
    </source>
</evidence>
<keyword evidence="6 9" id="KW-1133">Transmembrane helix</keyword>
<feature type="non-terminal residue" evidence="11">
    <location>
        <position position="1"/>
    </location>
</feature>
<keyword evidence="4 9" id="KW-0812">Transmembrane</keyword>
<evidence type="ECO:0000256" key="7">
    <source>
        <dbReference type="ARBA" id="ARBA00023098"/>
    </source>
</evidence>
<comment type="similarity">
    <text evidence="2">Belongs to the sphingomyelin synthase family.</text>
</comment>
<dbReference type="GO" id="GO:0005789">
    <property type="term" value="C:endoplasmic reticulum membrane"/>
    <property type="evidence" value="ECO:0007669"/>
    <property type="project" value="TreeGrafter"/>
</dbReference>
<dbReference type="InterPro" id="IPR045221">
    <property type="entry name" value="Sphingomyelin_synth-like"/>
</dbReference>
<dbReference type="Pfam" id="PF14360">
    <property type="entry name" value="PAP2_C"/>
    <property type="match status" value="1"/>
</dbReference>
<feature type="transmembrane region" description="Helical" evidence="9">
    <location>
        <begin position="102"/>
        <end position="120"/>
    </location>
</feature>
<evidence type="ECO:0000256" key="2">
    <source>
        <dbReference type="ARBA" id="ARBA00005441"/>
    </source>
</evidence>
<dbReference type="GO" id="GO:0006686">
    <property type="term" value="P:sphingomyelin biosynthetic process"/>
    <property type="evidence" value="ECO:0007669"/>
    <property type="project" value="TreeGrafter"/>
</dbReference>
<evidence type="ECO:0000256" key="5">
    <source>
        <dbReference type="ARBA" id="ARBA00022919"/>
    </source>
</evidence>
<dbReference type="GO" id="GO:0005886">
    <property type="term" value="C:plasma membrane"/>
    <property type="evidence" value="ECO:0007669"/>
    <property type="project" value="TreeGrafter"/>
</dbReference>
<evidence type="ECO:0000256" key="9">
    <source>
        <dbReference type="SAM" id="Phobius"/>
    </source>
</evidence>